<dbReference type="Gene3D" id="2.60.120.10">
    <property type="entry name" value="Jelly Rolls"/>
    <property type="match status" value="2"/>
</dbReference>
<organism evidence="5 6">
    <name type="scientific">Shewanella avicenniae</name>
    <dbReference type="NCBI Taxonomy" id="2814294"/>
    <lineage>
        <taxon>Bacteria</taxon>
        <taxon>Pseudomonadati</taxon>
        <taxon>Pseudomonadota</taxon>
        <taxon>Gammaproteobacteria</taxon>
        <taxon>Alteromonadales</taxon>
        <taxon>Shewanellaceae</taxon>
        <taxon>Shewanella</taxon>
    </lineage>
</organism>
<protein>
    <submittedName>
        <fullName evidence="5">Pirin family protein</fullName>
    </submittedName>
</protein>
<dbReference type="RefSeq" id="WP_207356022.1">
    <property type="nucleotide sequence ID" value="NZ_CP071503.1"/>
</dbReference>
<dbReference type="InterPro" id="IPR012093">
    <property type="entry name" value="Pirin"/>
</dbReference>
<keyword evidence="6" id="KW-1185">Reference proteome</keyword>
<dbReference type="InterPro" id="IPR014710">
    <property type="entry name" value="RmlC-like_jellyroll"/>
</dbReference>
<evidence type="ECO:0000259" key="3">
    <source>
        <dbReference type="Pfam" id="PF02678"/>
    </source>
</evidence>
<dbReference type="SUPFAM" id="SSF51182">
    <property type="entry name" value="RmlC-like cupins"/>
    <property type="match status" value="1"/>
</dbReference>
<dbReference type="CDD" id="cd20311">
    <property type="entry name" value="cupin_Yhhw_C"/>
    <property type="match status" value="1"/>
</dbReference>
<evidence type="ECO:0000313" key="6">
    <source>
        <dbReference type="Proteomes" id="UP000662770"/>
    </source>
</evidence>
<dbReference type="InterPro" id="IPR003829">
    <property type="entry name" value="Pirin_N_dom"/>
</dbReference>
<gene>
    <name evidence="5" type="ORF">JYB87_06265</name>
</gene>
<feature type="domain" description="Quercetin 2,3-dioxygenase C-terminal cupin" evidence="4">
    <location>
        <begin position="144"/>
        <end position="228"/>
    </location>
</feature>
<evidence type="ECO:0000256" key="2">
    <source>
        <dbReference type="RuleBase" id="RU003457"/>
    </source>
</evidence>
<dbReference type="PANTHER" id="PTHR43212">
    <property type="entry name" value="QUERCETIN 2,3-DIOXYGENASE"/>
    <property type="match status" value="1"/>
</dbReference>
<evidence type="ECO:0000259" key="4">
    <source>
        <dbReference type="Pfam" id="PF17954"/>
    </source>
</evidence>
<accession>A0ABX7QTR9</accession>
<name>A0ABX7QTR9_9GAMM</name>
<dbReference type="InterPro" id="IPR011051">
    <property type="entry name" value="RmlC_Cupin_sf"/>
</dbReference>
<dbReference type="Pfam" id="PF02678">
    <property type="entry name" value="Pirin"/>
    <property type="match status" value="1"/>
</dbReference>
<evidence type="ECO:0000256" key="1">
    <source>
        <dbReference type="ARBA" id="ARBA00008416"/>
    </source>
</evidence>
<dbReference type="EMBL" id="CP071503">
    <property type="protein sequence ID" value="QSX34824.1"/>
    <property type="molecule type" value="Genomic_DNA"/>
</dbReference>
<feature type="domain" description="Pirin N-terminal" evidence="3">
    <location>
        <begin position="7"/>
        <end position="119"/>
    </location>
</feature>
<dbReference type="InterPro" id="IPR041602">
    <property type="entry name" value="Quercetinase_C"/>
</dbReference>
<proteinExistence type="inferred from homology"/>
<reference evidence="5 6" key="1">
    <citation type="submission" date="2021-03" db="EMBL/GenBank/DDBJ databases">
        <title>Novel species identification of genus Shewanella.</title>
        <authorList>
            <person name="Liu G."/>
            <person name="Zhang Q."/>
        </authorList>
    </citation>
    <scope>NUCLEOTIDE SEQUENCE [LARGE SCALE GENOMIC DNA]</scope>
    <source>
        <strain evidence="5 6">FJAT-51800</strain>
    </source>
</reference>
<dbReference type="Pfam" id="PF17954">
    <property type="entry name" value="Pirin_C_2"/>
    <property type="match status" value="1"/>
</dbReference>
<dbReference type="PIRSF" id="PIRSF006232">
    <property type="entry name" value="Pirin"/>
    <property type="match status" value="1"/>
</dbReference>
<sequence length="229" mass="25485">MITVRAANARGTANFGWLYSRHTFSFGRYYDPEFMGVSALRVINDDTVAPSAGFDTHGHRDMEIISFVTQGEIHHKDSYGHEMRLPAGEFQLMSAGSGIQHSEFNASSHDALKFLQIWIEPNQRGTTPSYQQKKFNQTSWLTEVITPDGRNDTLQIKQDAVVSRVVLAADAQQSQPIDAQRSYYLQLIRGELQLDGTRLSAGDGAAVTGQSQVQFSAISDVEALWFDLP</sequence>
<evidence type="ECO:0000313" key="5">
    <source>
        <dbReference type="EMBL" id="QSX34824.1"/>
    </source>
</evidence>
<dbReference type="CDD" id="cd02910">
    <property type="entry name" value="cupin_Yhhw_N"/>
    <property type="match status" value="1"/>
</dbReference>
<comment type="similarity">
    <text evidence="1 2">Belongs to the pirin family.</text>
</comment>
<dbReference type="PANTHER" id="PTHR43212:SF3">
    <property type="entry name" value="QUERCETIN 2,3-DIOXYGENASE"/>
    <property type="match status" value="1"/>
</dbReference>
<dbReference type="Proteomes" id="UP000662770">
    <property type="component" value="Chromosome"/>
</dbReference>